<accession>A0A365HB56</accession>
<comment type="caution">
    <text evidence="3">The sequence shown here is derived from an EMBL/GenBank/DDBJ whole genome shotgun (WGS) entry which is preliminary data.</text>
</comment>
<feature type="domain" description="HTH cro/C1-type" evidence="2">
    <location>
        <begin position="11"/>
        <end position="66"/>
    </location>
</feature>
<dbReference type="Gene3D" id="1.10.260.40">
    <property type="entry name" value="lambda repressor-like DNA-binding domains"/>
    <property type="match status" value="1"/>
</dbReference>
<dbReference type="Proteomes" id="UP000251891">
    <property type="component" value="Unassembled WGS sequence"/>
</dbReference>
<name>A0A365HB56_9ACTN</name>
<dbReference type="InterPro" id="IPR010982">
    <property type="entry name" value="Lambda_DNA-bd_dom_sf"/>
</dbReference>
<evidence type="ECO:0000256" key="1">
    <source>
        <dbReference type="SAM" id="MobiDB-lite"/>
    </source>
</evidence>
<dbReference type="Pfam" id="PF01381">
    <property type="entry name" value="HTH_3"/>
    <property type="match status" value="1"/>
</dbReference>
<protein>
    <submittedName>
        <fullName evidence="3">XRE family transcriptional regulator</fullName>
    </submittedName>
</protein>
<evidence type="ECO:0000313" key="4">
    <source>
        <dbReference type="Proteomes" id="UP000251891"/>
    </source>
</evidence>
<dbReference type="GO" id="GO:0003677">
    <property type="term" value="F:DNA binding"/>
    <property type="evidence" value="ECO:0007669"/>
    <property type="project" value="InterPro"/>
</dbReference>
<dbReference type="PROSITE" id="PS50943">
    <property type="entry name" value="HTH_CROC1"/>
    <property type="match status" value="1"/>
</dbReference>
<dbReference type="SMART" id="SM00530">
    <property type="entry name" value="HTH_XRE"/>
    <property type="match status" value="1"/>
</dbReference>
<evidence type="ECO:0000313" key="3">
    <source>
        <dbReference type="EMBL" id="RAY16370.1"/>
    </source>
</evidence>
<dbReference type="RefSeq" id="WP_111863709.1">
    <property type="nucleotide sequence ID" value="NZ_QLYX01000002.1"/>
</dbReference>
<dbReference type="InterPro" id="IPR001387">
    <property type="entry name" value="Cro/C1-type_HTH"/>
</dbReference>
<dbReference type="SUPFAM" id="SSF47413">
    <property type="entry name" value="lambda repressor-like DNA-binding domains"/>
    <property type="match status" value="1"/>
</dbReference>
<organism evidence="3 4">
    <name type="scientific">Actinomadura craniellae</name>
    <dbReference type="NCBI Taxonomy" id="2231787"/>
    <lineage>
        <taxon>Bacteria</taxon>
        <taxon>Bacillati</taxon>
        <taxon>Actinomycetota</taxon>
        <taxon>Actinomycetes</taxon>
        <taxon>Streptosporangiales</taxon>
        <taxon>Thermomonosporaceae</taxon>
        <taxon>Actinomadura</taxon>
    </lineage>
</organism>
<dbReference type="CDD" id="cd00093">
    <property type="entry name" value="HTH_XRE"/>
    <property type="match status" value="1"/>
</dbReference>
<proteinExistence type="predicted"/>
<evidence type="ECO:0000259" key="2">
    <source>
        <dbReference type="PROSITE" id="PS50943"/>
    </source>
</evidence>
<sequence>MGDWAAVARAVNERMQERGITQRELAERSGISPATLRQIQQGMDRQRSRATLAAISRALGFSEDHLRRVSMGGRASEPSGTDAPVLEGLRAELADLRQRVEDIETRLRQ</sequence>
<keyword evidence="4" id="KW-1185">Reference proteome</keyword>
<dbReference type="EMBL" id="QLYX01000002">
    <property type="protein sequence ID" value="RAY16370.1"/>
    <property type="molecule type" value="Genomic_DNA"/>
</dbReference>
<dbReference type="OrthoDB" id="3504495at2"/>
<feature type="region of interest" description="Disordered" evidence="1">
    <location>
        <begin position="23"/>
        <end position="45"/>
    </location>
</feature>
<reference evidence="3 4" key="1">
    <citation type="submission" date="2018-06" db="EMBL/GenBank/DDBJ databases">
        <title>Actinomadura craniellae sp. nov. isolated from marine sponge Craniella sp.</title>
        <authorList>
            <person name="Li L."/>
            <person name="Xu Q.H."/>
            <person name="Lin H.W."/>
            <person name="Lu Y.H."/>
        </authorList>
    </citation>
    <scope>NUCLEOTIDE SEQUENCE [LARGE SCALE GENOMIC DNA]</scope>
    <source>
        <strain evidence="3 4">LHW63021</strain>
    </source>
</reference>
<dbReference type="AlphaFoldDB" id="A0A365HB56"/>
<gene>
    <name evidence="3" type="ORF">DPM19_05690</name>
</gene>